<feature type="region of interest" description="Disordered" evidence="1">
    <location>
        <begin position="1"/>
        <end position="21"/>
    </location>
</feature>
<dbReference type="EMBL" id="BMAV01020204">
    <property type="protein sequence ID" value="GFY73575.1"/>
    <property type="molecule type" value="Genomic_DNA"/>
</dbReference>
<sequence>MGYQSLLQNHFQTPSPKVNRGFAVGGSDSRQNFCNGIDDLIERFRGPGSQKRGGGGTSSSPQPMSRLMEELKECYGGETNWKWFWRRNPSEPFSATLCSRMELSGQSDKAWKLYGLWNVTSGA</sequence>
<evidence type="ECO:0000313" key="3">
    <source>
        <dbReference type="Proteomes" id="UP000886998"/>
    </source>
</evidence>
<dbReference type="Proteomes" id="UP000886998">
    <property type="component" value="Unassembled WGS sequence"/>
</dbReference>
<keyword evidence="3" id="KW-1185">Reference proteome</keyword>
<organism evidence="2 3">
    <name type="scientific">Trichonephila inaurata madagascariensis</name>
    <dbReference type="NCBI Taxonomy" id="2747483"/>
    <lineage>
        <taxon>Eukaryota</taxon>
        <taxon>Metazoa</taxon>
        <taxon>Ecdysozoa</taxon>
        <taxon>Arthropoda</taxon>
        <taxon>Chelicerata</taxon>
        <taxon>Arachnida</taxon>
        <taxon>Araneae</taxon>
        <taxon>Araneomorphae</taxon>
        <taxon>Entelegynae</taxon>
        <taxon>Araneoidea</taxon>
        <taxon>Nephilidae</taxon>
        <taxon>Trichonephila</taxon>
        <taxon>Trichonephila inaurata</taxon>
    </lineage>
</organism>
<feature type="compositionally biased region" description="Polar residues" evidence="1">
    <location>
        <begin position="1"/>
        <end position="16"/>
    </location>
</feature>
<proteinExistence type="predicted"/>
<comment type="caution">
    <text evidence="2">The sequence shown here is derived from an EMBL/GenBank/DDBJ whole genome shotgun (WGS) entry which is preliminary data.</text>
</comment>
<evidence type="ECO:0000256" key="1">
    <source>
        <dbReference type="SAM" id="MobiDB-lite"/>
    </source>
</evidence>
<accession>A0A8X6YMI6</accession>
<feature type="region of interest" description="Disordered" evidence="1">
    <location>
        <begin position="44"/>
        <end position="65"/>
    </location>
</feature>
<reference evidence="2" key="1">
    <citation type="submission" date="2020-08" db="EMBL/GenBank/DDBJ databases">
        <title>Multicomponent nature underlies the extraordinary mechanical properties of spider dragline silk.</title>
        <authorList>
            <person name="Kono N."/>
            <person name="Nakamura H."/>
            <person name="Mori M."/>
            <person name="Yoshida Y."/>
            <person name="Ohtoshi R."/>
            <person name="Malay A.D."/>
            <person name="Moran D.A.P."/>
            <person name="Tomita M."/>
            <person name="Numata K."/>
            <person name="Arakawa K."/>
        </authorList>
    </citation>
    <scope>NUCLEOTIDE SEQUENCE</scope>
</reference>
<protein>
    <submittedName>
        <fullName evidence="2">Uncharacterized protein</fullName>
    </submittedName>
</protein>
<evidence type="ECO:0000313" key="2">
    <source>
        <dbReference type="EMBL" id="GFY73575.1"/>
    </source>
</evidence>
<dbReference type="AlphaFoldDB" id="A0A8X6YMI6"/>
<name>A0A8X6YMI6_9ARAC</name>
<gene>
    <name evidence="2" type="ORF">TNIN_210421</name>
</gene>